<name>A0A5C6CTW4_9BACT</name>
<comment type="caution">
    <text evidence="1">The sequence shown here is derived from an EMBL/GenBank/DDBJ whole genome shotgun (WGS) entry which is preliminary data.</text>
</comment>
<dbReference type="Proteomes" id="UP000318437">
    <property type="component" value="Unassembled WGS sequence"/>
</dbReference>
<proteinExistence type="predicted"/>
<protein>
    <submittedName>
        <fullName evidence="1">Uncharacterized protein</fullName>
    </submittedName>
</protein>
<reference evidence="1 2" key="1">
    <citation type="submission" date="2019-02" db="EMBL/GenBank/DDBJ databases">
        <title>Deep-cultivation of Planctomycetes and their phenomic and genomic characterization uncovers novel biology.</title>
        <authorList>
            <person name="Wiegand S."/>
            <person name="Jogler M."/>
            <person name="Boedeker C."/>
            <person name="Pinto D."/>
            <person name="Vollmers J."/>
            <person name="Rivas-Marin E."/>
            <person name="Kohn T."/>
            <person name="Peeters S.H."/>
            <person name="Heuer A."/>
            <person name="Rast P."/>
            <person name="Oberbeckmann S."/>
            <person name="Bunk B."/>
            <person name="Jeske O."/>
            <person name="Meyerdierks A."/>
            <person name="Storesund J.E."/>
            <person name="Kallscheuer N."/>
            <person name="Luecker S."/>
            <person name="Lage O.M."/>
            <person name="Pohl T."/>
            <person name="Merkel B.J."/>
            <person name="Hornburger P."/>
            <person name="Mueller R.-W."/>
            <person name="Bruemmer F."/>
            <person name="Labrenz M."/>
            <person name="Spormann A.M."/>
            <person name="Op Den Camp H."/>
            <person name="Overmann J."/>
            <person name="Amann R."/>
            <person name="Jetten M.S.M."/>
            <person name="Mascher T."/>
            <person name="Medema M.H."/>
            <person name="Devos D.P."/>
            <person name="Kaster A.-K."/>
            <person name="Ovreas L."/>
            <person name="Rohde M."/>
            <person name="Galperin M.Y."/>
            <person name="Jogler C."/>
        </authorList>
    </citation>
    <scope>NUCLEOTIDE SEQUENCE [LARGE SCALE GENOMIC DNA]</scope>
    <source>
        <strain evidence="1 2">Pla144</strain>
    </source>
</reference>
<dbReference type="EMBL" id="SJPS01000002">
    <property type="protein sequence ID" value="TWU28393.1"/>
    <property type="molecule type" value="Genomic_DNA"/>
</dbReference>
<accession>A0A5C6CTW4</accession>
<gene>
    <name evidence="1" type="ORF">Pla144_16810</name>
</gene>
<evidence type="ECO:0000313" key="1">
    <source>
        <dbReference type="EMBL" id="TWU28393.1"/>
    </source>
</evidence>
<evidence type="ECO:0000313" key="2">
    <source>
        <dbReference type="Proteomes" id="UP000318437"/>
    </source>
</evidence>
<dbReference type="AlphaFoldDB" id="A0A5C6CTW4"/>
<sequence length="181" mass="20150">MPWYLRTQTQNVRVCKRAFRVAVCDIAHQLSKSHPLLSMTRIQKFLSGTSHMRACPGCIGRIAEVDPPLQIWSVIKLPMDHPTGVSLDANSQRCTSRFDTAAPWEKPSERSVDATSVSWERSNLRRCVGSVSNRSRFGAAGLHAQDTPSWVSCQSCGYVTFTTSDSDLSWALSSYGVWVLN</sequence>
<organism evidence="1 2">
    <name type="scientific">Bythopirellula polymerisocia</name>
    <dbReference type="NCBI Taxonomy" id="2528003"/>
    <lineage>
        <taxon>Bacteria</taxon>
        <taxon>Pseudomonadati</taxon>
        <taxon>Planctomycetota</taxon>
        <taxon>Planctomycetia</taxon>
        <taxon>Pirellulales</taxon>
        <taxon>Lacipirellulaceae</taxon>
        <taxon>Bythopirellula</taxon>
    </lineage>
</organism>
<keyword evidence="2" id="KW-1185">Reference proteome</keyword>